<keyword evidence="1" id="KW-1133">Transmembrane helix</keyword>
<evidence type="ECO:0000313" key="3">
    <source>
        <dbReference type="Proteomes" id="UP000564964"/>
    </source>
</evidence>
<evidence type="ECO:0000256" key="1">
    <source>
        <dbReference type="SAM" id="Phobius"/>
    </source>
</evidence>
<proteinExistence type="predicted"/>
<keyword evidence="1" id="KW-0472">Membrane</keyword>
<comment type="caution">
    <text evidence="2">The sequence shown here is derived from an EMBL/GenBank/DDBJ whole genome shotgun (WGS) entry which is preliminary data.</text>
</comment>
<dbReference type="EMBL" id="DUGH01000015">
    <property type="protein sequence ID" value="HIH15898.1"/>
    <property type="molecule type" value="Genomic_DNA"/>
</dbReference>
<name>A0A7J4JDW4_9ARCH</name>
<feature type="transmembrane region" description="Helical" evidence="1">
    <location>
        <begin position="387"/>
        <end position="405"/>
    </location>
</feature>
<evidence type="ECO:0000313" key="2">
    <source>
        <dbReference type="EMBL" id="HIH15898.1"/>
    </source>
</evidence>
<protein>
    <submittedName>
        <fullName evidence="2">Uncharacterized protein</fullName>
    </submittedName>
</protein>
<dbReference type="AlphaFoldDB" id="A0A7J4JDW4"/>
<accession>A0A7J4JDW4</accession>
<organism evidence="2 3">
    <name type="scientific">Candidatus Iainarchaeum sp</name>
    <dbReference type="NCBI Taxonomy" id="3101447"/>
    <lineage>
        <taxon>Archaea</taxon>
        <taxon>Candidatus Iainarchaeota</taxon>
        <taxon>Candidatus Iainarchaeia</taxon>
        <taxon>Candidatus Iainarchaeales</taxon>
        <taxon>Candidatus Iainarchaeaceae</taxon>
        <taxon>Candidatus Iainarchaeum</taxon>
    </lineage>
</organism>
<dbReference type="Proteomes" id="UP000564964">
    <property type="component" value="Unassembled WGS sequence"/>
</dbReference>
<gene>
    <name evidence="2" type="ORF">HA252_00650</name>
</gene>
<reference evidence="3" key="1">
    <citation type="journal article" date="2020" name="bioRxiv">
        <title>A rank-normalized archaeal taxonomy based on genome phylogeny resolves widespread incomplete and uneven classifications.</title>
        <authorList>
            <person name="Rinke C."/>
            <person name="Chuvochina M."/>
            <person name="Mussig A.J."/>
            <person name="Chaumeil P.-A."/>
            <person name="Waite D.W."/>
            <person name="Whitman W.B."/>
            <person name="Parks D.H."/>
            <person name="Hugenholtz P."/>
        </authorList>
    </citation>
    <scope>NUCLEOTIDE SEQUENCE [LARGE SCALE GENOMIC DNA]</scope>
</reference>
<sequence>MAAISLFSLVYGVVSSGEAVKFVTEENRFLHDNEEAKQPNYRILHAKEHYWVIPVVVDEEPTTYFAVGTVEKKLVADKFVNRQLFKTADVLREFLLEKERASKNPQVKWIVTGSYARIFESLARMLSDEAFELNTIASTANDPKVSDEISSLKASLAVMSDLAENVSAQIDEAASFESDFTTQPDTAKTDEFKKKFDAVFGYLFQLEDKALEYRSRVSELKRQISVSDAEADAKSYMIKLAEPPQNFNEIGNMAIAGTGLKDVVDKIFVRVNSRLDNFLNEFGVRQEMSKAYLLLYGASPEAAKLGNYKDLRSAVNYVLTPENKAVWADQAGVLKLEENWRNAENAYKKGDYVKAQIYAGEAVKLIKGIQKKGVLVVQQPPLLSDQLLQQAIMALAGLLVLVFLLKNREKIGGFFRPEQNQSGERLELGWKNE</sequence>
<keyword evidence="1" id="KW-0812">Transmembrane</keyword>